<evidence type="ECO:0000256" key="3">
    <source>
        <dbReference type="ARBA" id="ARBA00007806"/>
    </source>
</evidence>
<dbReference type="FunFam" id="2.60.40.1180:FF:000023">
    <property type="entry name" value="neutral alpha-glucosidase AB isoform X2"/>
    <property type="match status" value="1"/>
</dbReference>
<accession>A0A1Y2C4J5</accession>
<dbReference type="InterPro" id="IPR013780">
    <property type="entry name" value="Glyco_hydro_b"/>
</dbReference>
<feature type="domain" description="Glycoside hydrolase family 31 TIM barrel" evidence="11">
    <location>
        <begin position="98"/>
        <end position="425"/>
    </location>
</feature>
<comment type="caution">
    <text evidence="14">The sequence shown here is derived from an EMBL/GenBank/DDBJ whole genome shotgun (WGS) entry which is preliminary data.</text>
</comment>
<keyword evidence="15" id="KW-1185">Reference proteome</keyword>
<dbReference type="CDD" id="cd14752">
    <property type="entry name" value="GH31_N"/>
    <property type="match status" value="1"/>
</dbReference>
<dbReference type="SUPFAM" id="SSF74650">
    <property type="entry name" value="Galactose mutarotase-like"/>
    <property type="match status" value="1"/>
</dbReference>
<dbReference type="FunFam" id="3.20.20.80:FF:000046">
    <property type="entry name" value="Glucosidase alpha, neutral C"/>
    <property type="match status" value="1"/>
</dbReference>
<comment type="pathway">
    <text evidence="2">Glycan metabolism; N-glycan metabolism.</text>
</comment>
<dbReference type="SUPFAM" id="SSF51445">
    <property type="entry name" value="(Trans)glycosidases"/>
    <property type="match status" value="1"/>
</dbReference>
<dbReference type="GO" id="GO:0033919">
    <property type="term" value="F:glucan 1,3-alpha-glucosidase activity"/>
    <property type="evidence" value="ECO:0007669"/>
    <property type="project" value="EnsemblFungi"/>
</dbReference>
<evidence type="ECO:0000256" key="5">
    <source>
        <dbReference type="ARBA" id="ARBA00022801"/>
    </source>
</evidence>
<dbReference type="EMBL" id="MCGO01000030">
    <property type="protein sequence ID" value="ORY41949.1"/>
    <property type="molecule type" value="Genomic_DNA"/>
</dbReference>
<organism evidence="14 15">
    <name type="scientific">Rhizoclosmatium globosum</name>
    <dbReference type="NCBI Taxonomy" id="329046"/>
    <lineage>
        <taxon>Eukaryota</taxon>
        <taxon>Fungi</taxon>
        <taxon>Fungi incertae sedis</taxon>
        <taxon>Chytridiomycota</taxon>
        <taxon>Chytridiomycota incertae sedis</taxon>
        <taxon>Chytridiomycetes</taxon>
        <taxon>Chytridiales</taxon>
        <taxon>Chytriomycetaceae</taxon>
        <taxon>Rhizoclosmatium</taxon>
    </lineage>
</organism>
<name>A0A1Y2C4J5_9FUNG</name>
<evidence type="ECO:0000256" key="4">
    <source>
        <dbReference type="ARBA" id="ARBA00022729"/>
    </source>
</evidence>
<comment type="subcellular location">
    <subcellularLocation>
        <location evidence="1">Endoplasmic reticulum</location>
    </subcellularLocation>
</comment>
<protein>
    <recommendedName>
        <fullName evidence="9">Glucosidase II subunit alpha</fullName>
    </recommendedName>
</protein>
<feature type="domain" description="Glycosyl hydrolase family 31 C-terminal" evidence="13">
    <location>
        <begin position="433"/>
        <end position="519"/>
    </location>
</feature>
<evidence type="ECO:0000256" key="10">
    <source>
        <dbReference type="RuleBase" id="RU361185"/>
    </source>
</evidence>
<dbReference type="GO" id="GO:0017177">
    <property type="term" value="C:glucosidase II complex"/>
    <property type="evidence" value="ECO:0007669"/>
    <property type="project" value="EnsemblFungi"/>
</dbReference>
<dbReference type="InterPro" id="IPR017853">
    <property type="entry name" value="GH"/>
</dbReference>
<dbReference type="Gene3D" id="2.60.40.1760">
    <property type="entry name" value="glycosyl hydrolase (family 31)"/>
    <property type="match status" value="1"/>
</dbReference>
<dbReference type="Pfam" id="PF01055">
    <property type="entry name" value="Glyco_hydro_31_2nd"/>
    <property type="match status" value="1"/>
</dbReference>
<dbReference type="FunFam" id="3.20.20.80:FF:000039">
    <property type="entry name" value="Glucosidase, alpha neutral C"/>
    <property type="match status" value="1"/>
</dbReference>
<reference evidence="14 15" key="1">
    <citation type="submission" date="2016-07" db="EMBL/GenBank/DDBJ databases">
        <title>Pervasive Adenine N6-methylation of Active Genes in Fungi.</title>
        <authorList>
            <consortium name="DOE Joint Genome Institute"/>
            <person name="Mondo S.J."/>
            <person name="Dannebaum R.O."/>
            <person name="Kuo R.C."/>
            <person name="Labutti K."/>
            <person name="Haridas S."/>
            <person name="Kuo A."/>
            <person name="Salamov A."/>
            <person name="Ahrendt S.R."/>
            <person name="Lipzen A."/>
            <person name="Sullivan W."/>
            <person name="Andreopoulos W.B."/>
            <person name="Clum A."/>
            <person name="Lindquist E."/>
            <person name="Daum C."/>
            <person name="Ramamoorthy G.K."/>
            <person name="Gryganskyi A."/>
            <person name="Culley D."/>
            <person name="Magnuson J.K."/>
            <person name="James T.Y."/>
            <person name="O'Malley M.A."/>
            <person name="Stajich J.E."/>
            <person name="Spatafora J.W."/>
            <person name="Visel A."/>
            <person name="Grigoriev I.V."/>
        </authorList>
    </citation>
    <scope>NUCLEOTIDE SEQUENCE [LARGE SCALE GENOMIC DNA]</scope>
    <source>
        <strain evidence="14 15">JEL800</strain>
    </source>
</reference>
<evidence type="ECO:0000259" key="13">
    <source>
        <dbReference type="Pfam" id="PF21365"/>
    </source>
</evidence>
<dbReference type="Pfam" id="PF13802">
    <property type="entry name" value="Gal_mutarotas_2"/>
    <property type="match status" value="1"/>
</dbReference>
<dbReference type="GO" id="GO:0006491">
    <property type="term" value="P:N-glycan processing"/>
    <property type="evidence" value="ECO:0007669"/>
    <property type="project" value="EnsemblFungi"/>
</dbReference>
<dbReference type="GO" id="GO:0005788">
    <property type="term" value="C:endoplasmic reticulum lumen"/>
    <property type="evidence" value="ECO:0007669"/>
    <property type="project" value="EnsemblFungi"/>
</dbReference>
<dbReference type="InterPro" id="IPR025887">
    <property type="entry name" value="Glyco_hydro_31_N_dom"/>
</dbReference>
<evidence type="ECO:0000256" key="1">
    <source>
        <dbReference type="ARBA" id="ARBA00004240"/>
    </source>
</evidence>
<evidence type="ECO:0000256" key="2">
    <source>
        <dbReference type="ARBA" id="ARBA00004833"/>
    </source>
</evidence>
<dbReference type="AlphaFoldDB" id="A0A1Y2C4J5"/>
<evidence type="ECO:0000313" key="14">
    <source>
        <dbReference type="EMBL" id="ORY41949.1"/>
    </source>
</evidence>
<evidence type="ECO:0000256" key="8">
    <source>
        <dbReference type="ARBA" id="ARBA00023295"/>
    </source>
</evidence>
<keyword evidence="8 10" id="KW-0326">Glycosidase</keyword>
<dbReference type="PANTHER" id="PTHR22762">
    <property type="entry name" value="ALPHA-GLUCOSIDASE"/>
    <property type="match status" value="1"/>
</dbReference>
<dbReference type="Gene3D" id="3.20.20.80">
    <property type="entry name" value="Glycosidases"/>
    <property type="match status" value="2"/>
</dbReference>
<dbReference type="InterPro" id="IPR011013">
    <property type="entry name" value="Gal_mutarotase_sf_dom"/>
</dbReference>
<evidence type="ECO:0000313" key="15">
    <source>
        <dbReference type="Proteomes" id="UP000193642"/>
    </source>
</evidence>
<dbReference type="Pfam" id="PF21365">
    <property type="entry name" value="Glyco_hydro_31_3rd"/>
    <property type="match status" value="1"/>
</dbReference>
<dbReference type="GO" id="GO:0030246">
    <property type="term" value="F:carbohydrate binding"/>
    <property type="evidence" value="ECO:0007669"/>
    <property type="project" value="InterPro"/>
</dbReference>
<sequence length="655" mass="74207">MALYGSVPFLMAHKKGRSVGVLWVNAAEMWVDIEKLEGTNKPSLQMQDYIPFSTTSTQKTSTSTHWMSESGTLDLLIFLGPTPADVSAQMTSFTGRSAMPQHFAIGYHQSRWNYLDEQDVQDVDAGFDEHQIPYDVLWLDIEHTNGKRYFTWDKVKFPEPKVMQEELGIKGRKMVTIIDPHLKQDDAYPVSKRAKDLGLLVKNKDGGDFDGWCWPGTSYWIDYLNPAGREFWAEQFKYTNYEGSTKYLYTWNDMNEPSVFSGPEITMPKDNLHFGGVEHRDVHNIYGALQHRATAEGHRLRSDNTDRPFVLSRAFFIGTQRYGAIWTGDNTAEWGHLEISIPMLLTIGVSGVTFAGADVGGFFGNPDAELLTRWYQTAAFQPFFRGHAHIDTKRREPWLFGEPYTSLIRESIQRRYRILPYLYTLFWEASQTGVPIMRPLMMEFPNDEETFGIDNAFMLGSGLLVHPVVKQGASSVNVYLPPSAKWYDYDTYQPIKSGRTTVQTPLEKVPTFLKAGTILPRRDRIRRAANLGLRDPYTLIIALDDFGTARGSMYVDDGHSYEFEKGAYIITDFVYEKGVLNATSSRRVDATPALQKDVVEKLGARVERLVLVGVKGGVKSVTVGGRRLEFKSEKGVVVVKDPKVIVGEEWKIVVA</sequence>
<dbReference type="InterPro" id="IPR000322">
    <property type="entry name" value="Glyco_hydro_31_TIM"/>
</dbReference>
<dbReference type="GO" id="GO:0106407">
    <property type="term" value="F:Glc2Man9GlcNAc2 oligosaccharide glucosidase activity"/>
    <property type="evidence" value="ECO:0007669"/>
    <property type="project" value="EnsemblFungi"/>
</dbReference>
<dbReference type="GO" id="GO:0070880">
    <property type="term" value="P:fungal-type cell wall beta-glucan biosynthetic process"/>
    <property type="evidence" value="ECO:0007669"/>
    <property type="project" value="EnsemblFungi"/>
</dbReference>
<keyword evidence="5 10" id="KW-0378">Hydrolase</keyword>
<evidence type="ECO:0000256" key="9">
    <source>
        <dbReference type="ARBA" id="ARBA00042895"/>
    </source>
</evidence>
<evidence type="ECO:0000259" key="11">
    <source>
        <dbReference type="Pfam" id="PF01055"/>
    </source>
</evidence>
<dbReference type="PANTHER" id="PTHR22762:SF54">
    <property type="entry name" value="BCDNA.GH04962"/>
    <property type="match status" value="1"/>
</dbReference>
<dbReference type="OrthoDB" id="3237269at2759"/>
<feature type="domain" description="Glycoside hydrolase family 31 N-terminal" evidence="12">
    <location>
        <begin position="1"/>
        <end position="32"/>
    </location>
</feature>
<gene>
    <name evidence="14" type="ORF">BCR33DRAFT_739468</name>
</gene>
<evidence type="ECO:0000256" key="7">
    <source>
        <dbReference type="ARBA" id="ARBA00023180"/>
    </source>
</evidence>
<comment type="similarity">
    <text evidence="3 10">Belongs to the glycosyl hydrolase 31 family.</text>
</comment>
<dbReference type="InterPro" id="IPR048395">
    <property type="entry name" value="Glyco_hydro_31_C"/>
</dbReference>
<dbReference type="Gene3D" id="2.60.40.1180">
    <property type="entry name" value="Golgi alpha-mannosidase II"/>
    <property type="match status" value="2"/>
</dbReference>
<keyword evidence="4" id="KW-0732">Signal</keyword>
<dbReference type="CDD" id="cd06603">
    <property type="entry name" value="GH31_GANC_GANAB_alpha"/>
    <property type="match status" value="1"/>
</dbReference>
<dbReference type="SUPFAM" id="SSF51011">
    <property type="entry name" value="Glycosyl hydrolase domain"/>
    <property type="match status" value="1"/>
</dbReference>
<dbReference type="STRING" id="329046.A0A1Y2C4J5"/>
<proteinExistence type="inferred from homology"/>
<evidence type="ECO:0000259" key="12">
    <source>
        <dbReference type="Pfam" id="PF13802"/>
    </source>
</evidence>
<keyword evidence="7" id="KW-0325">Glycoprotein</keyword>
<evidence type="ECO:0000256" key="6">
    <source>
        <dbReference type="ARBA" id="ARBA00022824"/>
    </source>
</evidence>
<keyword evidence="6" id="KW-0256">Endoplasmic reticulum</keyword>
<dbReference type="Proteomes" id="UP000193642">
    <property type="component" value="Unassembled WGS sequence"/>
</dbReference>